<dbReference type="EMBL" id="CAKASE010000067">
    <property type="protein sequence ID" value="CAG9571999.1"/>
    <property type="molecule type" value="Genomic_DNA"/>
</dbReference>
<dbReference type="AlphaFoldDB" id="A0A8J2QUD1"/>
<gene>
    <name evidence="2" type="ORF">DCHRY22_LOCUS10057</name>
</gene>
<comment type="caution">
    <text evidence="2">The sequence shown here is derived from an EMBL/GenBank/DDBJ whole genome shotgun (WGS) entry which is preliminary data.</text>
</comment>
<evidence type="ECO:0000256" key="1">
    <source>
        <dbReference type="SAM" id="MobiDB-lite"/>
    </source>
</evidence>
<proteinExistence type="predicted"/>
<accession>A0A8J2QUD1</accession>
<feature type="region of interest" description="Disordered" evidence="1">
    <location>
        <begin position="29"/>
        <end position="59"/>
    </location>
</feature>
<dbReference type="Proteomes" id="UP000789524">
    <property type="component" value="Unassembled WGS sequence"/>
</dbReference>
<keyword evidence="3" id="KW-1185">Reference proteome</keyword>
<feature type="compositionally biased region" description="Polar residues" evidence="1">
    <location>
        <begin position="200"/>
        <end position="211"/>
    </location>
</feature>
<name>A0A8J2QUD1_9NEOP</name>
<protein>
    <submittedName>
        <fullName evidence="2">(African queen) hypothetical protein</fullName>
    </submittedName>
</protein>
<sequence>MMNYSFRYYNHIRQFNSGVLAFTNKSNIGNSRNYAKDKGGCKETPQHEGKRVESWPKPDPPPPAWRCECPWEPQPPNYDPYRIKVPDIAVPPLPPSNAKETHNEVGKGFFQNNNSNSGCCLNNMQDLFQNSPIVHPDYWKDKPEKRATPPQFEVQDPLPKLGYHGKYKYMYAFHEPWKPLDRLSLLAQAEKEETQKTEESLITGNSDKQIV</sequence>
<evidence type="ECO:0000313" key="2">
    <source>
        <dbReference type="EMBL" id="CAG9571999.1"/>
    </source>
</evidence>
<evidence type="ECO:0000313" key="3">
    <source>
        <dbReference type="Proteomes" id="UP000789524"/>
    </source>
</evidence>
<feature type="compositionally biased region" description="Basic and acidic residues" evidence="1">
    <location>
        <begin position="190"/>
        <end position="199"/>
    </location>
</feature>
<feature type="region of interest" description="Disordered" evidence="1">
    <location>
        <begin position="190"/>
        <end position="211"/>
    </location>
</feature>
<reference evidence="2" key="1">
    <citation type="submission" date="2021-09" db="EMBL/GenBank/DDBJ databases">
        <authorList>
            <person name="Martin H S."/>
        </authorList>
    </citation>
    <scope>NUCLEOTIDE SEQUENCE</scope>
</reference>
<organism evidence="2 3">
    <name type="scientific">Danaus chrysippus</name>
    <name type="common">African queen</name>
    <dbReference type="NCBI Taxonomy" id="151541"/>
    <lineage>
        <taxon>Eukaryota</taxon>
        <taxon>Metazoa</taxon>
        <taxon>Ecdysozoa</taxon>
        <taxon>Arthropoda</taxon>
        <taxon>Hexapoda</taxon>
        <taxon>Insecta</taxon>
        <taxon>Pterygota</taxon>
        <taxon>Neoptera</taxon>
        <taxon>Endopterygota</taxon>
        <taxon>Lepidoptera</taxon>
        <taxon>Glossata</taxon>
        <taxon>Ditrysia</taxon>
        <taxon>Papilionoidea</taxon>
        <taxon>Nymphalidae</taxon>
        <taxon>Danainae</taxon>
        <taxon>Danaini</taxon>
        <taxon>Danaina</taxon>
        <taxon>Danaus</taxon>
        <taxon>Anosia</taxon>
    </lineage>
</organism>
<dbReference type="OrthoDB" id="7479924at2759"/>
<feature type="compositionally biased region" description="Basic and acidic residues" evidence="1">
    <location>
        <begin position="34"/>
        <end position="56"/>
    </location>
</feature>